<dbReference type="InterPro" id="IPR016155">
    <property type="entry name" value="Mopterin_synth/thiamin_S_b"/>
</dbReference>
<evidence type="ECO:0000256" key="1">
    <source>
        <dbReference type="ARBA" id="ARBA00022741"/>
    </source>
</evidence>
<dbReference type="CDD" id="cd00754">
    <property type="entry name" value="Ubl_MoaD"/>
    <property type="match status" value="1"/>
</dbReference>
<evidence type="ECO:0000313" key="2">
    <source>
        <dbReference type="EMBL" id="VAV86126.1"/>
    </source>
</evidence>
<dbReference type="GO" id="GO:1990133">
    <property type="term" value="C:molybdopterin adenylyltransferase complex"/>
    <property type="evidence" value="ECO:0007669"/>
    <property type="project" value="TreeGrafter"/>
</dbReference>
<dbReference type="InterPro" id="IPR012675">
    <property type="entry name" value="Beta-grasp_dom_sf"/>
</dbReference>
<dbReference type="EMBL" id="UOEB01000296">
    <property type="protein sequence ID" value="VAV86126.1"/>
    <property type="molecule type" value="Genomic_DNA"/>
</dbReference>
<dbReference type="InterPro" id="IPR044672">
    <property type="entry name" value="MOCS2A"/>
</dbReference>
<accession>A0A3B0RAW6</accession>
<dbReference type="SUPFAM" id="SSF54285">
    <property type="entry name" value="MoaD/ThiS"/>
    <property type="match status" value="1"/>
</dbReference>
<keyword evidence="1" id="KW-0547">Nucleotide-binding</keyword>
<dbReference type="Pfam" id="PF02597">
    <property type="entry name" value="ThiS"/>
    <property type="match status" value="1"/>
</dbReference>
<dbReference type="InterPro" id="IPR003749">
    <property type="entry name" value="ThiS/MoaD-like"/>
</dbReference>
<dbReference type="Gene3D" id="3.10.20.30">
    <property type="match status" value="1"/>
</dbReference>
<organism evidence="2">
    <name type="scientific">hydrothermal vent metagenome</name>
    <dbReference type="NCBI Taxonomy" id="652676"/>
    <lineage>
        <taxon>unclassified sequences</taxon>
        <taxon>metagenomes</taxon>
        <taxon>ecological metagenomes</taxon>
    </lineage>
</organism>
<dbReference type="PANTHER" id="PTHR33359">
    <property type="entry name" value="MOLYBDOPTERIN SYNTHASE SULFUR CARRIER SUBUNIT"/>
    <property type="match status" value="1"/>
</dbReference>
<reference evidence="2" key="1">
    <citation type="submission" date="2018-06" db="EMBL/GenBank/DDBJ databases">
        <authorList>
            <person name="Zhirakovskaya E."/>
        </authorList>
    </citation>
    <scope>NUCLEOTIDE SEQUENCE</scope>
</reference>
<dbReference type="AlphaFoldDB" id="A0A3B0RAW6"/>
<gene>
    <name evidence="2" type="ORF">MNBD_BACTEROID02-1128</name>
</gene>
<protein>
    <recommendedName>
        <fullName evidence="3">Molybdenum cofactor biosynthesis protein MoaD</fullName>
    </recommendedName>
</protein>
<dbReference type="GO" id="GO:0000166">
    <property type="term" value="F:nucleotide binding"/>
    <property type="evidence" value="ECO:0007669"/>
    <property type="project" value="UniProtKB-KW"/>
</dbReference>
<dbReference type="PANTHER" id="PTHR33359:SF1">
    <property type="entry name" value="MOLYBDOPTERIN SYNTHASE SULFUR CARRIER SUBUNIT"/>
    <property type="match status" value="1"/>
</dbReference>
<name>A0A3B0RAW6_9ZZZZ</name>
<evidence type="ECO:0008006" key="3">
    <source>
        <dbReference type="Google" id="ProtNLM"/>
    </source>
</evidence>
<proteinExistence type="predicted"/>
<dbReference type="GO" id="GO:0006777">
    <property type="term" value="P:Mo-molybdopterin cofactor biosynthetic process"/>
    <property type="evidence" value="ECO:0007669"/>
    <property type="project" value="InterPro"/>
</dbReference>
<sequence>MNLNIKYFGLLTEVTLCSEETVPFSKATVSELLNVLFEKYPNLKDKDFQVALNNEIVSKDTLITKNEIALLPPFSGG</sequence>